<dbReference type="PANTHER" id="PTHR43585:SF2">
    <property type="entry name" value="ATP-GRASP ENZYME FSQD"/>
    <property type="match status" value="1"/>
</dbReference>
<evidence type="ECO:0000259" key="5">
    <source>
        <dbReference type="PROSITE" id="PS50975"/>
    </source>
</evidence>
<reference evidence="6 7" key="1">
    <citation type="submission" date="2015-04" db="EMBL/GenBank/DDBJ databases">
        <title>The complete genome sequence of the hyperthermophilic, obligate iron-reducing archaeon Geoglobus ahangari strain 234T.</title>
        <authorList>
            <person name="Manzella M.P."/>
            <person name="Holmes D.E."/>
            <person name="Rocheleau J.M."/>
            <person name="Chung A."/>
            <person name="Reguera G."/>
            <person name="Kashefi K."/>
        </authorList>
    </citation>
    <scope>NUCLEOTIDE SEQUENCE [LARGE SCALE GENOMIC DNA]</scope>
    <source>
        <strain evidence="6 7">234</strain>
    </source>
</reference>
<dbReference type="HOGENOM" id="CLU_034084_2_1_2"/>
<name>A0A0F7DC91_9EURY</name>
<accession>A0A0F7DC91</accession>
<dbReference type="Gene3D" id="3.30.470.20">
    <property type="entry name" value="ATP-grasp fold, B domain"/>
    <property type="match status" value="1"/>
</dbReference>
<dbReference type="InterPro" id="IPR013815">
    <property type="entry name" value="ATP_grasp_subdomain_1"/>
</dbReference>
<keyword evidence="1" id="KW-0436">Ligase</keyword>
<dbReference type="Gene3D" id="3.30.1490.20">
    <property type="entry name" value="ATP-grasp fold, A domain"/>
    <property type="match status" value="1"/>
</dbReference>
<evidence type="ECO:0000256" key="1">
    <source>
        <dbReference type="ARBA" id="ARBA00022598"/>
    </source>
</evidence>
<dbReference type="GO" id="GO:0046872">
    <property type="term" value="F:metal ion binding"/>
    <property type="evidence" value="ECO:0007669"/>
    <property type="project" value="InterPro"/>
</dbReference>
<evidence type="ECO:0000256" key="2">
    <source>
        <dbReference type="ARBA" id="ARBA00022741"/>
    </source>
</evidence>
<dbReference type="Proteomes" id="UP000034723">
    <property type="component" value="Chromosome"/>
</dbReference>
<dbReference type="KEGG" id="gah:GAH_00212"/>
<sequence>MSAVITSASSVKSLAIARGLGKMGVSVIAADHKRISPTFFSKYVNSRFLHPNPERDPQGFIKSLYTHLSKLRPDVLLPVNSTEVMLIAKQKKLLEKVTRIPFEEYNRLLMLHDKRRFYELAENLGLPIPKTYRATSMEDVRKIAERVEYPVVIKLTDATSSKGITYAKNREELLQNYKKTVKDYGLQPENYPVIQEYIPGDGYGVSLLTNNGDLRAIFTHKRLREYPATGGPSSLRLSTRHRKMEKIARELLKEVEWYGVAMVEFKLDERFNKPVIIEVNPRFWGSINHAIVSGVNFPYLLYKMVTEGDVEKVTDYKTGIVTAYFMNDMRAVISALMSGKIRKVLKITKIDAFDEFSSEDPLPAFIFPLSEIEEAVRNIFNTE</sequence>
<dbReference type="InterPro" id="IPR011761">
    <property type="entry name" value="ATP-grasp"/>
</dbReference>
<dbReference type="InterPro" id="IPR052032">
    <property type="entry name" value="ATP-dep_AA_Ligase"/>
</dbReference>
<dbReference type="Gene3D" id="3.40.50.20">
    <property type="match status" value="1"/>
</dbReference>
<dbReference type="InterPro" id="IPR003806">
    <property type="entry name" value="ATP-grasp_PylC-type"/>
</dbReference>
<dbReference type="EMBL" id="CP011267">
    <property type="protein sequence ID" value="AKG92431.1"/>
    <property type="molecule type" value="Genomic_DNA"/>
</dbReference>
<dbReference type="GO" id="GO:0005524">
    <property type="term" value="F:ATP binding"/>
    <property type="evidence" value="ECO:0007669"/>
    <property type="project" value="UniProtKB-UniRule"/>
</dbReference>
<dbReference type="STRING" id="113653.GAH_00212"/>
<protein>
    <submittedName>
        <fullName evidence="6">Putative ATP-grasp enzyme</fullName>
    </submittedName>
</protein>
<feature type="domain" description="ATP-grasp" evidence="5">
    <location>
        <begin position="118"/>
        <end position="306"/>
    </location>
</feature>
<keyword evidence="7" id="KW-1185">Reference proteome</keyword>
<evidence type="ECO:0000313" key="7">
    <source>
        <dbReference type="Proteomes" id="UP000034723"/>
    </source>
</evidence>
<dbReference type="RefSeq" id="WP_048094297.1">
    <property type="nucleotide sequence ID" value="NZ_CP011267.1"/>
</dbReference>
<dbReference type="Pfam" id="PF02655">
    <property type="entry name" value="ATP-grasp_3"/>
    <property type="match status" value="1"/>
</dbReference>
<gene>
    <name evidence="6" type="ORF">GAH_00212</name>
</gene>
<dbReference type="OrthoDB" id="11959at2157"/>
<dbReference type="GeneID" id="24802800"/>
<proteinExistence type="predicted"/>
<dbReference type="FunCoup" id="A0A0F7DC91">
    <property type="interactions" value="65"/>
</dbReference>
<dbReference type="InParanoid" id="A0A0F7DC91"/>
<dbReference type="SUPFAM" id="SSF56059">
    <property type="entry name" value="Glutathione synthetase ATP-binding domain-like"/>
    <property type="match status" value="1"/>
</dbReference>
<keyword evidence="3 4" id="KW-0067">ATP-binding</keyword>
<dbReference type="PANTHER" id="PTHR43585">
    <property type="entry name" value="FUMIPYRROLE BIOSYNTHESIS PROTEIN C"/>
    <property type="match status" value="1"/>
</dbReference>
<evidence type="ECO:0000313" key="6">
    <source>
        <dbReference type="EMBL" id="AKG92431.1"/>
    </source>
</evidence>
<dbReference type="GO" id="GO:0016874">
    <property type="term" value="F:ligase activity"/>
    <property type="evidence" value="ECO:0007669"/>
    <property type="project" value="UniProtKB-KW"/>
</dbReference>
<dbReference type="AlphaFoldDB" id="A0A0F7DC91"/>
<organism evidence="6 7">
    <name type="scientific">Geoglobus ahangari</name>
    <dbReference type="NCBI Taxonomy" id="113653"/>
    <lineage>
        <taxon>Archaea</taxon>
        <taxon>Methanobacteriati</taxon>
        <taxon>Methanobacteriota</taxon>
        <taxon>Archaeoglobi</taxon>
        <taxon>Archaeoglobales</taxon>
        <taxon>Archaeoglobaceae</taxon>
        <taxon>Geoglobus</taxon>
    </lineage>
</organism>
<evidence type="ECO:0000256" key="4">
    <source>
        <dbReference type="PROSITE-ProRule" id="PRU00409"/>
    </source>
</evidence>
<dbReference type="PROSITE" id="PS50975">
    <property type="entry name" value="ATP_GRASP"/>
    <property type="match status" value="1"/>
</dbReference>
<keyword evidence="2 4" id="KW-0547">Nucleotide-binding</keyword>
<evidence type="ECO:0000256" key="3">
    <source>
        <dbReference type="ARBA" id="ARBA00022840"/>
    </source>
</evidence>